<evidence type="ECO:0000259" key="1">
    <source>
        <dbReference type="Pfam" id="PF20698"/>
    </source>
</evidence>
<dbReference type="AlphaFoldDB" id="A0A327NCF7"/>
<proteinExistence type="predicted"/>
<dbReference type="InterPro" id="IPR048987">
    <property type="entry name" value="PIN-TPR-GreABC"/>
</dbReference>
<evidence type="ECO:0000313" key="2">
    <source>
        <dbReference type="EMBL" id="RAI72887.1"/>
    </source>
</evidence>
<feature type="domain" description="PIN" evidence="1">
    <location>
        <begin position="8"/>
        <end position="135"/>
    </location>
</feature>
<comment type="caution">
    <text evidence="2">The sequence shown here is derived from an EMBL/GenBank/DDBJ whole genome shotgun (WGS) entry which is preliminary data.</text>
</comment>
<organism evidence="2 3">
    <name type="scientific">Spirosoma telluris</name>
    <dbReference type="NCBI Taxonomy" id="2183553"/>
    <lineage>
        <taxon>Bacteria</taxon>
        <taxon>Pseudomonadati</taxon>
        <taxon>Bacteroidota</taxon>
        <taxon>Cytophagia</taxon>
        <taxon>Cytophagales</taxon>
        <taxon>Cytophagaceae</taxon>
        <taxon>Spirosoma</taxon>
    </lineage>
</organism>
<dbReference type="OrthoDB" id="1408321at2"/>
<dbReference type="Proteomes" id="UP000249016">
    <property type="component" value="Unassembled WGS sequence"/>
</dbReference>
<evidence type="ECO:0000313" key="3">
    <source>
        <dbReference type="Proteomes" id="UP000249016"/>
    </source>
</evidence>
<sequence>MFQLGKGQTLTYLNKPFIVSQYIIDYLRSELEKAQFEKASQLAFLPQVDHVIPIYHAEGWQNRRAEEVQQLLDWIKTNCRPDYAPERLEWERNQKAEEQPLFSDKEKLKSSFLDTMLLANRPNRVLISDDMIWYKSSFDQHIVSITSEYFLRTTKNEIFQSSLWLKLVRLNFRGLTLTGDQVYQCFSNNKLLISNTNDFRKSQFSVEARYNPNTRNIITISIFLKNLYADNLKFDYKRQISRDFLLGTLKGVPLNYIEQLKSLIKTGFKFLPLEKEAVCEDIELVLSIIHNSNK</sequence>
<dbReference type="Pfam" id="PF20698">
    <property type="entry name" value="PIN-TPR-GreABC"/>
    <property type="match status" value="1"/>
</dbReference>
<accession>A0A327NCF7</accession>
<gene>
    <name evidence="2" type="ORF">HMF3257_38960</name>
</gene>
<dbReference type="EMBL" id="QLII01000004">
    <property type="protein sequence ID" value="RAI72887.1"/>
    <property type="molecule type" value="Genomic_DNA"/>
</dbReference>
<name>A0A327NCF7_9BACT</name>
<protein>
    <recommendedName>
        <fullName evidence="1">PIN domain-containing protein</fullName>
    </recommendedName>
</protein>
<reference evidence="2 3" key="1">
    <citation type="submission" date="2018-06" db="EMBL/GenBank/DDBJ databases">
        <title>Spirosoma sp. HMF3257 Genome sequencing and assembly.</title>
        <authorList>
            <person name="Kang H."/>
            <person name="Cha I."/>
            <person name="Kim H."/>
            <person name="Kang J."/>
            <person name="Joh K."/>
        </authorList>
    </citation>
    <scope>NUCLEOTIDE SEQUENCE [LARGE SCALE GENOMIC DNA]</scope>
    <source>
        <strain evidence="2 3">HMF3257</strain>
    </source>
</reference>
<keyword evidence="3" id="KW-1185">Reference proteome</keyword>